<evidence type="ECO:0000256" key="1">
    <source>
        <dbReference type="ARBA" id="ARBA00004496"/>
    </source>
</evidence>
<evidence type="ECO:0000256" key="10">
    <source>
        <dbReference type="ARBA" id="ARBA00023098"/>
    </source>
</evidence>
<protein>
    <recommendedName>
        <fullName evidence="13">3-oxoacyl-[acyl-carrier-protein] synthase 1</fullName>
        <ecNumber evidence="5">2.3.1.41</ecNumber>
    </recommendedName>
    <alternativeName>
        <fullName evidence="14">3-oxoacyl-[acyl-carrier-protein] synthase I</fullName>
    </alternativeName>
    <alternativeName>
        <fullName evidence="15">Beta-ketoacyl-ACP synthase I</fullName>
    </alternativeName>
</protein>
<dbReference type="FunFam" id="3.40.47.10:FF:000005">
    <property type="entry name" value="3-oxoacyl-[acyl-carrier-protein] synthase I"/>
    <property type="match status" value="1"/>
</dbReference>
<dbReference type="PANTHER" id="PTHR11712">
    <property type="entry name" value="POLYKETIDE SYNTHASE-RELATED"/>
    <property type="match status" value="1"/>
</dbReference>
<evidence type="ECO:0000256" key="7">
    <source>
        <dbReference type="ARBA" id="ARBA00022516"/>
    </source>
</evidence>
<keyword evidence="7" id="KW-0444">Lipid biosynthesis</keyword>
<dbReference type="EC" id="2.3.1.41" evidence="5"/>
<dbReference type="Pfam" id="PF00109">
    <property type="entry name" value="ketoacyl-synt"/>
    <property type="match status" value="1"/>
</dbReference>
<keyword evidence="9" id="KW-0276">Fatty acid metabolism</keyword>
<proteinExistence type="inferred from homology"/>
<comment type="pathway">
    <text evidence="2">Lipid metabolism; fatty acid biosynthesis.</text>
</comment>
<sequence>MRRAVITGLGIVSCLGTDKDTVSANLRASKSGIRFNPAYAEMGLRSQVSGSVQLNLEELIDRKVLRFMGDAAAFAYLSMQQAISDAGLTEAQVSHPRTGLVAGSGGASTLNQMEAIDTLREKGVKRIGPYRVPRTMGSTVSACLATPFQIKGVNYSISSACATSAHCIGHAWEQIQMGKQDIVFAGGGEEEHWSQSCLFDAMGALSTQYNETPEKASRAYDAKRDGFVIAGGGGMVVVEELEHALARGAKIYAEIVGYGATSDGYDMVAPSGEGAVRCMQQALATVDSPIDYLNTHGTSTPVGDAAEGRAVREVFGDKAPPLSSTKSLSGHSLGAAGVQEAIYCMLMMEGNFIAGSANIEELDPEVADLPVVQQTRENVQLNTVMSNSFGFGGTNATLILKRWTA</sequence>
<dbReference type="InterPro" id="IPR000794">
    <property type="entry name" value="Beta-ketoacyl_synthase"/>
</dbReference>
<organism evidence="20 21">
    <name type="scientific">Pseudomonas fluvialis</name>
    <dbReference type="NCBI Taxonomy" id="1793966"/>
    <lineage>
        <taxon>Bacteria</taxon>
        <taxon>Pseudomonadati</taxon>
        <taxon>Pseudomonadota</taxon>
        <taxon>Gammaproteobacteria</taxon>
        <taxon>Pseudomonadales</taxon>
        <taxon>Pseudomonadaceae</taxon>
        <taxon>Pseudomonas</taxon>
    </lineage>
</organism>
<dbReference type="GO" id="GO:0004315">
    <property type="term" value="F:3-oxoacyl-[acyl-carrier-protein] synthase activity"/>
    <property type="evidence" value="ECO:0007669"/>
    <property type="project" value="UniProtKB-EC"/>
</dbReference>
<dbReference type="CDD" id="cd00834">
    <property type="entry name" value="KAS_I_II"/>
    <property type="match status" value="1"/>
</dbReference>
<evidence type="ECO:0000256" key="11">
    <source>
        <dbReference type="ARBA" id="ARBA00023160"/>
    </source>
</evidence>
<evidence type="ECO:0000256" key="12">
    <source>
        <dbReference type="ARBA" id="ARBA00023315"/>
    </source>
</evidence>
<dbReference type="Gene3D" id="3.40.47.10">
    <property type="match status" value="2"/>
</dbReference>
<name>A0A7X0BSM0_9PSED</name>
<dbReference type="GO" id="GO:0006633">
    <property type="term" value="P:fatty acid biosynthetic process"/>
    <property type="evidence" value="ECO:0007669"/>
    <property type="project" value="UniProtKB-UniPathway"/>
</dbReference>
<evidence type="ECO:0000256" key="6">
    <source>
        <dbReference type="ARBA" id="ARBA00022490"/>
    </source>
</evidence>
<dbReference type="NCBIfam" id="NF005935">
    <property type="entry name" value="PRK07967.1"/>
    <property type="match status" value="1"/>
</dbReference>
<dbReference type="NCBIfam" id="NF005589">
    <property type="entry name" value="PRK07314.1"/>
    <property type="match status" value="1"/>
</dbReference>
<evidence type="ECO:0000256" key="2">
    <source>
        <dbReference type="ARBA" id="ARBA00005194"/>
    </source>
</evidence>
<dbReference type="InterPro" id="IPR020841">
    <property type="entry name" value="PKS_Beta-ketoAc_synthase_dom"/>
</dbReference>
<evidence type="ECO:0000256" key="8">
    <source>
        <dbReference type="ARBA" id="ARBA00022679"/>
    </source>
</evidence>
<keyword evidence="12 20" id="KW-0012">Acyltransferase</keyword>
<feature type="domain" description="Ketosynthase family 3 (KS3)" evidence="19">
    <location>
        <begin position="1"/>
        <end position="402"/>
    </location>
</feature>
<evidence type="ECO:0000256" key="5">
    <source>
        <dbReference type="ARBA" id="ARBA00013191"/>
    </source>
</evidence>
<comment type="subcellular location">
    <subcellularLocation>
        <location evidence="1">Cytoplasm</location>
    </subcellularLocation>
</comment>
<evidence type="ECO:0000256" key="3">
    <source>
        <dbReference type="ARBA" id="ARBA00008467"/>
    </source>
</evidence>
<keyword evidence="8 18" id="KW-0808">Transferase</keyword>
<dbReference type="InterPro" id="IPR014031">
    <property type="entry name" value="Ketoacyl_synth_C"/>
</dbReference>
<evidence type="ECO:0000256" key="14">
    <source>
        <dbReference type="ARBA" id="ARBA00041620"/>
    </source>
</evidence>
<evidence type="ECO:0000256" key="15">
    <source>
        <dbReference type="ARBA" id="ARBA00042143"/>
    </source>
</evidence>
<evidence type="ECO:0000313" key="21">
    <source>
        <dbReference type="Proteomes" id="UP000557193"/>
    </source>
</evidence>
<dbReference type="InterPro" id="IPR016039">
    <property type="entry name" value="Thiolase-like"/>
</dbReference>
<dbReference type="FunFam" id="3.40.47.10:FF:000006">
    <property type="entry name" value="3-oxoacyl-[acyl-carrier-protein] synthase I"/>
    <property type="match status" value="1"/>
</dbReference>
<evidence type="ECO:0000256" key="17">
    <source>
        <dbReference type="ARBA" id="ARBA00048506"/>
    </source>
</evidence>
<dbReference type="UniPathway" id="UPA00094"/>
<evidence type="ECO:0000256" key="4">
    <source>
        <dbReference type="ARBA" id="ARBA00011738"/>
    </source>
</evidence>
<comment type="catalytic activity">
    <reaction evidence="16">
        <text>(3Z)-decenoyl-[ACP] + malonyl-[ACP] + H(+) = 3-oxo-(5Z)-dodecenoyl-[ACP] + holo-[ACP] + CO2</text>
        <dbReference type="Rhea" id="RHEA:54940"/>
        <dbReference type="Rhea" id="RHEA-COMP:9623"/>
        <dbReference type="Rhea" id="RHEA-COMP:9685"/>
        <dbReference type="Rhea" id="RHEA-COMP:9927"/>
        <dbReference type="Rhea" id="RHEA-COMP:14042"/>
        <dbReference type="ChEBI" id="CHEBI:15378"/>
        <dbReference type="ChEBI" id="CHEBI:16526"/>
        <dbReference type="ChEBI" id="CHEBI:64479"/>
        <dbReference type="ChEBI" id="CHEBI:78449"/>
        <dbReference type="ChEBI" id="CHEBI:78798"/>
        <dbReference type="ChEBI" id="CHEBI:138410"/>
    </reaction>
    <physiologicalReaction direction="left-to-right" evidence="16">
        <dbReference type="Rhea" id="RHEA:54941"/>
    </physiologicalReaction>
</comment>
<dbReference type="AlphaFoldDB" id="A0A7X0BSM0"/>
<comment type="caution">
    <text evidence="20">The sequence shown here is derived from an EMBL/GenBank/DDBJ whole genome shotgun (WGS) entry which is preliminary data.</text>
</comment>
<dbReference type="PANTHER" id="PTHR11712:SF306">
    <property type="entry name" value="3-OXOACYL-[ACYL-CARRIER-PROTEIN] SYNTHASE 1"/>
    <property type="match status" value="1"/>
</dbReference>
<dbReference type="PROSITE" id="PS00606">
    <property type="entry name" value="KS3_1"/>
    <property type="match status" value="1"/>
</dbReference>
<gene>
    <name evidence="20" type="ORF">HNP49_001891</name>
</gene>
<comment type="similarity">
    <text evidence="3 18">Belongs to the thiolase-like superfamily. Beta-ketoacyl-ACP synthases family.</text>
</comment>
<comment type="catalytic activity">
    <reaction evidence="17">
        <text>a fatty acyl-[ACP] + malonyl-[ACP] + H(+) = a 3-oxoacyl-[ACP] + holo-[ACP] + CO2</text>
        <dbReference type="Rhea" id="RHEA:22836"/>
        <dbReference type="Rhea" id="RHEA-COMP:9623"/>
        <dbReference type="Rhea" id="RHEA-COMP:9685"/>
        <dbReference type="Rhea" id="RHEA-COMP:9916"/>
        <dbReference type="Rhea" id="RHEA-COMP:14125"/>
        <dbReference type="ChEBI" id="CHEBI:15378"/>
        <dbReference type="ChEBI" id="CHEBI:16526"/>
        <dbReference type="ChEBI" id="CHEBI:64479"/>
        <dbReference type="ChEBI" id="CHEBI:78449"/>
        <dbReference type="ChEBI" id="CHEBI:78776"/>
        <dbReference type="ChEBI" id="CHEBI:138651"/>
        <dbReference type="EC" id="2.3.1.41"/>
    </reaction>
    <physiologicalReaction direction="left-to-right" evidence="17">
        <dbReference type="Rhea" id="RHEA:22837"/>
    </physiologicalReaction>
</comment>
<dbReference type="SMART" id="SM00825">
    <property type="entry name" value="PKS_KS"/>
    <property type="match status" value="1"/>
</dbReference>
<keyword evidence="21" id="KW-1185">Reference proteome</keyword>
<dbReference type="GO" id="GO:0005829">
    <property type="term" value="C:cytosol"/>
    <property type="evidence" value="ECO:0007669"/>
    <property type="project" value="TreeGrafter"/>
</dbReference>
<dbReference type="RefSeq" id="WP_184682693.1">
    <property type="nucleotide sequence ID" value="NZ_JACHLL010000003.1"/>
</dbReference>
<evidence type="ECO:0000256" key="13">
    <source>
        <dbReference type="ARBA" id="ARBA00039450"/>
    </source>
</evidence>
<reference evidence="20 21" key="1">
    <citation type="submission" date="2020-08" db="EMBL/GenBank/DDBJ databases">
        <title>Functional genomics of gut bacteria from endangered species of beetles.</title>
        <authorList>
            <person name="Carlos-Shanley C."/>
        </authorList>
    </citation>
    <scope>NUCLEOTIDE SEQUENCE [LARGE SCALE GENOMIC DNA]</scope>
    <source>
        <strain evidence="20 21">S00202</strain>
    </source>
</reference>
<dbReference type="InterPro" id="IPR014030">
    <property type="entry name" value="Ketoacyl_synth_N"/>
</dbReference>
<dbReference type="PROSITE" id="PS52004">
    <property type="entry name" value="KS3_2"/>
    <property type="match status" value="1"/>
</dbReference>
<keyword evidence="10" id="KW-0443">Lipid metabolism</keyword>
<dbReference type="InterPro" id="IPR018201">
    <property type="entry name" value="Ketoacyl_synth_AS"/>
</dbReference>
<dbReference type="EMBL" id="JACHLL010000003">
    <property type="protein sequence ID" value="MBB6341723.1"/>
    <property type="molecule type" value="Genomic_DNA"/>
</dbReference>
<comment type="subunit">
    <text evidence="4">Homodimer.</text>
</comment>
<evidence type="ECO:0000256" key="18">
    <source>
        <dbReference type="RuleBase" id="RU003694"/>
    </source>
</evidence>
<evidence type="ECO:0000313" key="20">
    <source>
        <dbReference type="EMBL" id="MBB6341723.1"/>
    </source>
</evidence>
<dbReference type="Pfam" id="PF02801">
    <property type="entry name" value="Ketoacyl-synt_C"/>
    <property type="match status" value="1"/>
</dbReference>
<evidence type="ECO:0000259" key="19">
    <source>
        <dbReference type="PROSITE" id="PS52004"/>
    </source>
</evidence>
<accession>A0A7X0BSM0</accession>
<keyword evidence="11" id="KW-0275">Fatty acid biosynthesis</keyword>
<keyword evidence="6" id="KW-0963">Cytoplasm</keyword>
<dbReference type="SUPFAM" id="SSF53901">
    <property type="entry name" value="Thiolase-like"/>
    <property type="match status" value="2"/>
</dbReference>
<evidence type="ECO:0000256" key="9">
    <source>
        <dbReference type="ARBA" id="ARBA00022832"/>
    </source>
</evidence>
<dbReference type="Proteomes" id="UP000557193">
    <property type="component" value="Unassembled WGS sequence"/>
</dbReference>
<evidence type="ECO:0000256" key="16">
    <source>
        <dbReference type="ARBA" id="ARBA00048121"/>
    </source>
</evidence>